<accession>A0A9W5AZ88</accession>
<protein>
    <recommendedName>
        <fullName evidence="1">Glycosyl transferase family 25 domain-containing protein</fullName>
    </recommendedName>
</protein>
<evidence type="ECO:0000259" key="1">
    <source>
        <dbReference type="Pfam" id="PF01755"/>
    </source>
</evidence>
<feature type="domain" description="Glycosyl transferase family 25" evidence="1">
    <location>
        <begin position="31"/>
        <end position="205"/>
    </location>
</feature>
<dbReference type="SUPFAM" id="SSF53448">
    <property type="entry name" value="Nucleotide-diphospho-sugar transferases"/>
    <property type="match status" value="1"/>
</dbReference>
<sequence length="270" mass="30577">MDATFPLLWDAAVHCFPLMVPCEMQPVSNLPVYIISIARARARLEKMLEGAAGLDLDLRPVEGIDGKTVLPENWRDFDRRRFELRNGRHALPGEYGCYASHIKALEIFLSTNAPVAVIVEDDVAFTPDFSERVRAMVAIMPDDAVVKLTNHRRKGFKGRRTSAFGDTFGRCIYGPQGSSACYIVSRSAAERFLKTARVMTLPFDRALECGWGYGTNVYVSDRDFLPFGDPNTLVGTREEYKGSKFTRLRRLPAYLSSFYDNIARYIYAYR</sequence>
<dbReference type="CDD" id="cd06532">
    <property type="entry name" value="Glyco_transf_25"/>
    <property type="match status" value="1"/>
</dbReference>
<dbReference type="Pfam" id="PF01755">
    <property type="entry name" value="Glyco_transf_25"/>
    <property type="match status" value="1"/>
</dbReference>
<name>A0A9W5AZ88_9HYPH</name>
<dbReference type="RefSeq" id="WP_234797392.1">
    <property type="nucleotide sequence ID" value="NZ_LT009718.1"/>
</dbReference>
<evidence type="ECO:0000313" key="2">
    <source>
        <dbReference type="EMBL" id="CUW88374.1"/>
    </source>
</evidence>
<organism evidence="2 3">
    <name type="scientific">Agrobacterium genomosp. 2 str. CFBP 5494</name>
    <dbReference type="NCBI Taxonomy" id="1183436"/>
    <lineage>
        <taxon>Bacteria</taxon>
        <taxon>Pseudomonadati</taxon>
        <taxon>Pseudomonadota</taxon>
        <taxon>Alphaproteobacteria</taxon>
        <taxon>Hyphomicrobiales</taxon>
        <taxon>Rhizobiaceae</taxon>
        <taxon>Rhizobium/Agrobacterium group</taxon>
        <taxon>Agrobacterium</taxon>
        <taxon>Agrobacterium tumefaciens complex</taxon>
    </lineage>
</organism>
<dbReference type="InterPro" id="IPR002654">
    <property type="entry name" value="Glyco_trans_25"/>
</dbReference>
<dbReference type="InterPro" id="IPR029044">
    <property type="entry name" value="Nucleotide-diphossugar_trans"/>
</dbReference>
<comment type="caution">
    <text evidence="2">The sequence shown here is derived from an EMBL/GenBank/DDBJ whole genome shotgun (WGS) entry which is preliminary data.</text>
</comment>
<dbReference type="EMBL" id="FBVY01000006">
    <property type="protein sequence ID" value="CUW88374.1"/>
    <property type="molecule type" value="Genomic_DNA"/>
</dbReference>
<reference evidence="2 3" key="1">
    <citation type="submission" date="2016-01" db="EMBL/GenBank/DDBJ databases">
        <authorList>
            <person name="Regsiter A."/>
            <person name="william w."/>
        </authorList>
    </citation>
    <scope>NUCLEOTIDE SEQUENCE [LARGE SCALE GENOMIC DNA]</scope>
    <source>
        <strain evidence="2 3">CFBP 5494</strain>
    </source>
</reference>
<dbReference type="AlphaFoldDB" id="A0A9W5AZ88"/>
<gene>
    <name evidence="2" type="ORF">AGR2A_Cc140041</name>
</gene>
<evidence type="ECO:0000313" key="3">
    <source>
        <dbReference type="Proteomes" id="UP000191933"/>
    </source>
</evidence>
<keyword evidence="3" id="KW-1185">Reference proteome</keyword>
<dbReference type="Proteomes" id="UP000191933">
    <property type="component" value="Unassembled WGS sequence"/>
</dbReference>
<proteinExistence type="predicted"/>